<keyword evidence="7 9" id="KW-1133">Transmembrane helix</keyword>
<comment type="subcellular location">
    <subcellularLocation>
        <location evidence="1">Cell membrane</location>
        <topology evidence="1">Multi-pass membrane protein</topology>
    </subcellularLocation>
</comment>
<dbReference type="FunFam" id="3.40.50.300:FF:000221">
    <property type="entry name" value="Multidrug ABC transporter ATP-binding protein"/>
    <property type="match status" value="1"/>
</dbReference>
<dbReference type="Pfam" id="PF00005">
    <property type="entry name" value="ABC_tran"/>
    <property type="match status" value="1"/>
</dbReference>
<evidence type="ECO:0000256" key="7">
    <source>
        <dbReference type="ARBA" id="ARBA00022989"/>
    </source>
</evidence>
<evidence type="ECO:0000256" key="2">
    <source>
        <dbReference type="ARBA" id="ARBA00022448"/>
    </source>
</evidence>
<dbReference type="GO" id="GO:0016887">
    <property type="term" value="F:ATP hydrolysis activity"/>
    <property type="evidence" value="ECO:0007669"/>
    <property type="project" value="InterPro"/>
</dbReference>
<dbReference type="InterPro" id="IPR039421">
    <property type="entry name" value="Type_1_exporter"/>
</dbReference>
<feature type="transmembrane region" description="Helical" evidence="9">
    <location>
        <begin position="146"/>
        <end position="174"/>
    </location>
</feature>
<evidence type="ECO:0000256" key="4">
    <source>
        <dbReference type="ARBA" id="ARBA00022692"/>
    </source>
</evidence>
<dbReference type="GO" id="GO:0140359">
    <property type="term" value="F:ABC-type transporter activity"/>
    <property type="evidence" value="ECO:0007669"/>
    <property type="project" value="InterPro"/>
</dbReference>
<keyword evidence="8 9" id="KW-0472">Membrane</keyword>
<dbReference type="InterPro" id="IPR011527">
    <property type="entry name" value="ABC1_TM_dom"/>
</dbReference>
<dbReference type="OrthoDB" id="9762778at2"/>
<evidence type="ECO:0000256" key="3">
    <source>
        <dbReference type="ARBA" id="ARBA00022475"/>
    </source>
</evidence>
<proteinExistence type="predicted"/>
<dbReference type="PANTHER" id="PTHR24221">
    <property type="entry name" value="ATP-BINDING CASSETTE SUB-FAMILY B"/>
    <property type="match status" value="1"/>
</dbReference>
<protein>
    <submittedName>
        <fullName evidence="12">ABC transporter ATP-binding protein</fullName>
    </submittedName>
</protein>
<evidence type="ECO:0000256" key="6">
    <source>
        <dbReference type="ARBA" id="ARBA00022840"/>
    </source>
</evidence>
<dbReference type="Pfam" id="PF00664">
    <property type="entry name" value="ABC_membrane"/>
    <property type="match status" value="1"/>
</dbReference>
<evidence type="ECO:0000259" key="11">
    <source>
        <dbReference type="PROSITE" id="PS50929"/>
    </source>
</evidence>
<dbReference type="SUPFAM" id="SSF52540">
    <property type="entry name" value="P-loop containing nucleoside triphosphate hydrolases"/>
    <property type="match status" value="1"/>
</dbReference>
<dbReference type="Gene3D" id="1.20.1560.10">
    <property type="entry name" value="ABC transporter type 1, transmembrane domain"/>
    <property type="match status" value="1"/>
</dbReference>
<feature type="transmembrane region" description="Helical" evidence="9">
    <location>
        <begin position="273"/>
        <end position="293"/>
    </location>
</feature>
<dbReference type="Proteomes" id="UP000030012">
    <property type="component" value="Unassembled WGS sequence"/>
</dbReference>
<sequence>MFKVYKKLLKYVPEKKYLAYTSILLTTVSTVVTVGSYYYLSEFLKGLIVNNNIYKSKEYALIITGMLAIGAILYFISVFICHIIGFRLETNLRKRGIDGLTKASFRFFDLNSSGKIRKIIDDNASQTHQIVAHLIPDNAGAVLTPIFILILGFFIGIKVGVVLVSLTIVSGILLKLMMGEQEFMKYYQKALENLSSETVEYVRGIQVIKIFGTDVSSFKALYKAIKDYSKYAHDYSLSCKKPYVRYQWFFCGVVLITIPIVALTMDISKNPQILAVELIMILFLSGIIFNSFMKVMYVSTYAFQGVSAVDKLEELFNEMQKDKLRFGNKDTFNNFDIEFQNVSFGYTKDMIIDNLSFKLKQNKSYALVGSSGSGKSTIAKLISGFYKVNKGVIKIGGEAIEKYKEECLIKNIAFVFQNVKLFKTTIYENVKLANEKATREEVINALYLAGCGSILDKFKDRENTVIGSKGVYLSGGEKQRIAIARAILKDANIVILDEASASVDPENEHELQIAFSNLMKGKTVIMVAHRLTSIRNVDEILVIEDGKIIERGNDLELMSIDSKYREFQETYGKANNWRMGYGEFC</sequence>
<feature type="domain" description="ABC transmembrane type-1" evidence="11">
    <location>
        <begin position="22"/>
        <end position="300"/>
    </location>
</feature>
<dbReference type="InterPro" id="IPR003593">
    <property type="entry name" value="AAA+_ATPase"/>
</dbReference>
<dbReference type="PROSITE" id="PS00211">
    <property type="entry name" value="ABC_TRANSPORTER_1"/>
    <property type="match status" value="1"/>
</dbReference>
<evidence type="ECO:0000256" key="9">
    <source>
        <dbReference type="SAM" id="Phobius"/>
    </source>
</evidence>
<dbReference type="AlphaFoldDB" id="A0A0A0I2T3"/>
<evidence type="ECO:0000256" key="8">
    <source>
        <dbReference type="ARBA" id="ARBA00023136"/>
    </source>
</evidence>
<dbReference type="PROSITE" id="PS50929">
    <property type="entry name" value="ABC_TM1F"/>
    <property type="match status" value="1"/>
</dbReference>
<dbReference type="EMBL" id="JENJ01000052">
    <property type="protein sequence ID" value="KGM94958.1"/>
    <property type="molecule type" value="Genomic_DNA"/>
</dbReference>
<dbReference type="InterPro" id="IPR017871">
    <property type="entry name" value="ABC_transporter-like_CS"/>
</dbReference>
<keyword evidence="4 9" id="KW-0812">Transmembrane</keyword>
<evidence type="ECO:0000313" key="12">
    <source>
        <dbReference type="EMBL" id="KGM94958.1"/>
    </source>
</evidence>
<evidence type="ECO:0000313" key="13">
    <source>
        <dbReference type="Proteomes" id="UP000030012"/>
    </source>
</evidence>
<keyword evidence="3" id="KW-1003">Cell membrane</keyword>
<dbReference type="SMART" id="SM00382">
    <property type="entry name" value="AAA"/>
    <property type="match status" value="1"/>
</dbReference>
<dbReference type="RefSeq" id="WP_039255963.1">
    <property type="nucleotide sequence ID" value="NZ_JENJ01000052.1"/>
</dbReference>
<keyword evidence="2" id="KW-0813">Transport</keyword>
<dbReference type="InterPro" id="IPR003439">
    <property type="entry name" value="ABC_transporter-like_ATP-bd"/>
</dbReference>
<name>A0A0A0I2T3_CLONO</name>
<organism evidence="12 13">
    <name type="scientific">Clostridium novyi A str. 4552</name>
    <dbReference type="NCBI Taxonomy" id="1444289"/>
    <lineage>
        <taxon>Bacteria</taxon>
        <taxon>Bacillati</taxon>
        <taxon>Bacillota</taxon>
        <taxon>Clostridia</taxon>
        <taxon>Eubacteriales</taxon>
        <taxon>Clostridiaceae</taxon>
        <taxon>Clostridium</taxon>
    </lineage>
</organism>
<dbReference type="InterPro" id="IPR036640">
    <property type="entry name" value="ABC1_TM_sf"/>
</dbReference>
<accession>A0A0A0I2T3</accession>
<dbReference type="GO" id="GO:0005886">
    <property type="term" value="C:plasma membrane"/>
    <property type="evidence" value="ECO:0007669"/>
    <property type="project" value="UniProtKB-SubCell"/>
</dbReference>
<gene>
    <name evidence="12" type="ORF">Z968_10455</name>
</gene>
<evidence type="ECO:0000259" key="10">
    <source>
        <dbReference type="PROSITE" id="PS50893"/>
    </source>
</evidence>
<keyword evidence="5" id="KW-0547">Nucleotide-binding</keyword>
<dbReference type="GO" id="GO:0034040">
    <property type="term" value="F:ATPase-coupled lipid transmembrane transporter activity"/>
    <property type="evidence" value="ECO:0007669"/>
    <property type="project" value="TreeGrafter"/>
</dbReference>
<feature type="transmembrane region" description="Helical" evidence="9">
    <location>
        <begin position="248"/>
        <end position="267"/>
    </location>
</feature>
<feature type="transmembrane region" description="Helical" evidence="9">
    <location>
        <begin position="61"/>
        <end position="85"/>
    </location>
</feature>
<reference evidence="12 13" key="1">
    <citation type="submission" date="2014-01" db="EMBL/GenBank/DDBJ databases">
        <title>Plasmidome dynamics in the species complex Clostridium novyi sensu lato converts strains of independent lineages into distinctly different pathogens.</title>
        <authorList>
            <person name="Skarin H."/>
            <person name="Segerman B."/>
        </authorList>
    </citation>
    <scope>NUCLEOTIDE SEQUENCE [LARGE SCALE GENOMIC DNA]</scope>
    <source>
        <strain evidence="12 13">4552</strain>
    </source>
</reference>
<dbReference type="PROSITE" id="PS50893">
    <property type="entry name" value="ABC_TRANSPORTER_2"/>
    <property type="match status" value="1"/>
</dbReference>
<dbReference type="SUPFAM" id="SSF90123">
    <property type="entry name" value="ABC transporter transmembrane region"/>
    <property type="match status" value="1"/>
</dbReference>
<dbReference type="GO" id="GO:0005524">
    <property type="term" value="F:ATP binding"/>
    <property type="evidence" value="ECO:0007669"/>
    <property type="project" value="UniProtKB-KW"/>
</dbReference>
<dbReference type="PANTHER" id="PTHR24221:SF397">
    <property type="entry name" value="ABC TRANSPORTER, ATP-BINDING TRANSMEMBRANE PROTEIN"/>
    <property type="match status" value="1"/>
</dbReference>
<dbReference type="InterPro" id="IPR027417">
    <property type="entry name" value="P-loop_NTPase"/>
</dbReference>
<keyword evidence="6 12" id="KW-0067">ATP-binding</keyword>
<evidence type="ECO:0000256" key="1">
    <source>
        <dbReference type="ARBA" id="ARBA00004651"/>
    </source>
</evidence>
<comment type="caution">
    <text evidence="12">The sequence shown here is derived from an EMBL/GenBank/DDBJ whole genome shotgun (WGS) entry which is preliminary data.</text>
</comment>
<feature type="transmembrane region" description="Helical" evidence="9">
    <location>
        <begin position="17"/>
        <end position="40"/>
    </location>
</feature>
<feature type="domain" description="ABC transporter" evidence="10">
    <location>
        <begin position="337"/>
        <end position="570"/>
    </location>
</feature>
<dbReference type="Gene3D" id="3.40.50.300">
    <property type="entry name" value="P-loop containing nucleotide triphosphate hydrolases"/>
    <property type="match status" value="1"/>
</dbReference>
<evidence type="ECO:0000256" key="5">
    <source>
        <dbReference type="ARBA" id="ARBA00022741"/>
    </source>
</evidence>